<reference evidence="1 2" key="1">
    <citation type="submission" date="2020-08" db="EMBL/GenBank/DDBJ databases">
        <title>Genomic Encyclopedia of Type Strains, Phase IV (KMG-IV): sequencing the most valuable type-strain genomes for metagenomic binning, comparative biology and taxonomic classification.</title>
        <authorList>
            <person name="Goeker M."/>
        </authorList>
    </citation>
    <scope>NUCLEOTIDE SEQUENCE [LARGE SCALE GENOMIC DNA]</scope>
    <source>
        <strain evidence="1 2">DSM 26718</strain>
    </source>
</reference>
<evidence type="ECO:0000313" key="2">
    <source>
        <dbReference type="Proteomes" id="UP000532746"/>
    </source>
</evidence>
<keyword evidence="2" id="KW-1185">Reference proteome</keyword>
<organism evidence="1 2">
    <name type="scientific">Hymenobacter luteus</name>
    <dbReference type="NCBI Taxonomy" id="1411122"/>
    <lineage>
        <taxon>Bacteria</taxon>
        <taxon>Pseudomonadati</taxon>
        <taxon>Bacteroidota</taxon>
        <taxon>Cytophagia</taxon>
        <taxon>Cytophagales</taxon>
        <taxon>Hymenobacteraceae</taxon>
        <taxon>Hymenobacter</taxon>
    </lineage>
</organism>
<proteinExistence type="predicted"/>
<dbReference type="Proteomes" id="UP000532746">
    <property type="component" value="Unassembled WGS sequence"/>
</dbReference>
<dbReference type="EMBL" id="JACHGG010000002">
    <property type="protein sequence ID" value="MBB6058845.1"/>
    <property type="molecule type" value="Genomic_DNA"/>
</dbReference>
<protein>
    <recommendedName>
        <fullName evidence="3">Tetratricopeptide repeat protein</fullName>
    </recommendedName>
</protein>
<comment type="caution">
    <text evidence="1">The sequence shown here is derived from an EMBL/GenBank/DDBJ whole genome shotgun (WGS) entry which is preliminary data.</text>
</comment>
<accession>A0A7W9T0R3</accession>
<gene>
    <name evidence="1" type="ORF">HNQ93_001691</name>
</gene>
<sequence length="193" mass="21665">MNNFAAACFLIVLQILRRVKLLRPLFLSFLLTLSALVSTEANPYAVTHLRRQYQQAAASKEAGEKFYQLMAAYNKQDAVVLAYKAAAEAIRARDASMFNKLTYVQNASKLFEQAVKLDSDNAEIRFLRLSVESNLPGFLGLSPHVEEDRQFLVATLLRHPNSGLDAESFGLVRTFMVDRGHVSDAEAQKLRQL</sequence>
<evidence type="ECO:0000313" key="1">
    <source>
        <dbReference type="EMBL" id="MBB6058845.1"/>
    </source>
</evidence>
<name>A0A7W9T0R3_9BACT</name>
<dbReference type="AlphaFoldDB" id="A0A7W9T0R3"/>
<dbReference type="RefSeq" id="WP_183402991.1">
    <property type="nucleotide sequence ID" value="NZ_JACHGG010000002.1"/>
</dbReference>
<evidence type="ECO:0008006" key="3">
    <source>
        <dbReference type="Google" id="ProtNLM"/>
    </source>
</evidence>